<dbReference type="EMBL" id="MN740530">
    <property type="protein sequence ID" value="QHU31566.1"/>
    <property type="molecule type" value="Genomic_DNA"/>
</dbReference>
<protein>
    <submittedName>
        <fullName evidence="1">Uncharacterized protein</fullName>
    </submittedName>
</protein>
<sequence>MGQPEPIFFDYPVTYRKFFLENNLFNEEYKDCSFVLTGEGGETVSLYILKRHNDYILYKTTSLKNPYGGFDDVGHEIIKAKNKKIIQGIDGNTLERVEYIDDIIVGLKIIKPSKFKEFENADGSGYIEKGWEKTYSRKTTGGRKASVKKEIYGVMRCIYKIPGSRKEHIKYKGRLITVADYKKLMKNKA</sequence>
<reference evidence="1" key="1">
    <citation type="journal article" date="2020" name="Nature">
        <title>Giant virus diversity and host interactions through global metagenomics.</title>
        <authorList>
            <person name="Schulz F."/>
            <person name="Roux S."/>
            <person name="Paez-Espino D."/>
            <person name="Jungbluth S."/>
            <person name="Walsh D.A."/>
            <person name="Denef V.J."/>
            <person name="McMahon K.D."/>
            <person name="Konstantinidis K.T."/>
            <person name="Eloe-Fadrosh E.A."/>
            <person name="Kyrpides N.C."/>
            <person name="Woyke T."/>
        </authorList>
    </citation>
    <scope>NUCLEOTIDE SEQUENCE</scope>
    <source>
        <strain evidence="1">GVMAG-M-3300027963-21</strain>
    </source>
</reference>
<organism evidence="1">
    <name type="scientific">viral metagenome</name>
    <dbReference type="NCBI Taxonomy" id="1070528"/>
    <lineage>
        <taxon>unclassified sequences</taxon>
        <taxon>metagenomes</taxon>
        <taxon>organismal metagenomes</taxon>
    </lineage>
</organism>
<evidence type="ECO:0000313" key="1">
    <source>
        <dbReference type="EMBL" id="QHU31566.1"/>
    </source>
</evidence>
<dbReference type="AlphaFoldDB" id="A0A6C0LKW7"/>
<proteinExistence type="predicted"/>
<accession>A0A6C0LKW7</accession>
<name>A0A6C0LKW7_9ZZZZ</name>